<proteinExistence type="predicted"/>
<dbReference type="EMBL" id="APEZ01000008">
    <property type="protein sequence ID" value="EMH68353.1"/>
    <property type="molecule type" value="Genomic_DNA"/>
</dbReference>
<dbReference type="AlphaFoldDB" id="A0ABC9SB55"/>
<protein>
    <recommendedName>
        <fullName evidence="3">Lipoprotein</fullName>
    </recommendedName>
</protein>
<comment type="caution">
    <text evidence="1">The sequence shown here is derived from an EMBL/GenBank/DDBJ whole genome shotgun (WGS) entry which is preliminary data.</text>
</comment>
<sequence>MNILFCIYHSLSSSLSCCSMVIKNTKYRHKNCLKIGFSCLILW</sequence>
<evidence type="ECO:0008006" key="3">
    <source>
        <dbReference type="Google" id="ProtNLM"/>
    </source>
</evidence>
<accession>A0ABC9SB55</accession>
<dbReference type="Proteomes" id="UP000011945">
    <property type="component" value="Unassembled WGS sequence"/>
</dbReference>
<evidence type="ECO:0000313" key="2">
    <source>
        <dbReference type="Proteomes" id="UP000011945"/>
    </source>
</evidence>
<name>A0ABC9SB55_HELPX</name>
<organism evidence="1 2">
    <name type="scientific">Helicobacter pylori HP260AFii</name>
    <dbReference type="NCBI Taxonomy" id="1159077"/>
    <lineage>
        <taxon>Bacteria</taxon>
        <taxon>Pseudomonadati</taxon>
        <taxon>Campylobacterota</taxon>
        <taxon>Epsilonproteobacteria</taxon>
        <taxon>Campylobacterales</taxon>
        <taxon>Helicobacteraceae</taxon>
        <taxon>Helicobacter</taxon>
    </lineage>
</organism>
<reference evidence="1 2" key="1">
    <citation type="submission" date="2012-12" db="EMBL/GenBank/DDBJ databases">
        <authorList>
            <person name="Weinstock G."/>
            <person name="Sodergren E."/>
            <person name="Lobos E.A."/>
            <person name="Fulton L."/>
            <person name="Fulton R."/>
            <person name="Courtney L."/>
            <person name="Fronick C."/>
            <person name="O'Laughlin M."/>
            <person name="Godfrey J."/>
            <person name="Wilson R.M."/>
            <person name="Miner T."/>
            <person name="Farmer C."/>
            <person name="Delehaunty K."/>
            <person name="Cordes M."/>
            <person name="Minx P."/>
            <person name="Tomlinson C."/>
            <person name="Chen J."/>
            <person name="Wollam A."/>
            <person name="Pepin K.H."/>
            <person name="Bhonagiri V."/>
            <person name="Zhang X."/>
            <person name="Suruliraj S."/>
            <person name="Antonio M."/>
            <person name="Secka O."/>
            <person name="Thomas J."/>
            <person name="Warren W."/>
            <person name="Mitreva M."/>
            <person name="Mardis E.R."/>
            <person name="Wilson R.K."/>
        </authorList>
    </citation>
    <scope>NUCLEOTIDE SEQUENCE [LARGE SCALE GENOMIC DNA]</scope>
    <source>
        <strain evidence="1 2">HP260AFii</strain>
    </source>
</reference>
<gene>
    <name evidence="1" type="ORF">HMPREF1449_00246</name>
</gene>
<evidence type="ECO:0000313" key="1">
    <source>
        <dbReference type="EMBL" id="EMH68353.1"/>
    </source>
</evidence>